<name>A0A0P0D5E5_9ARAC</name>
<reference evidence="1" key="1">
    <citation type="journal article" date="2015" name="PLoS ONE">
        <title>A Comparative Analysis of the Venom Gland Transcriptomes of the Fishing Spiders Dolomedes mizhoanus and Dolomedes sulfurous.</title>
        <authorList>
            <person name="Xu X."/>
            <person name="Wang H."/>
            <person name="Zhang F."/>
            <person name="Hu Z."/>
            <person name="Liang S."/>
            <person name="Liu Z."/>
        </authorList>
    </citation>
    <scope>NUCLEOTIDE SEQUENCE</scope>
</reference>
<dbReference type="EMBL" id="KP777778">
    <property type="protein sequence ID" value="ALJ10920.1"/>
    <property type="molecule type" value="mRNA"/>
</dbReference>
<evidence type="ECO:0000313" key="1">
    <source>
        <dbReference type="EMBL" id="ALJ10920.1"/>
    </source>
</evidence>
<sequence>MARASTRVAIRSVWVWNLKVKQVPFATSKSIYIRFFTQYQALCGKVLFLTHRIGSSDSVFLGFKVGWK</sequence>
<reference evidence="1" key="2">
    <citation type="submission" date="2015-02" db="EMBL/GenBank/DDBJ databases">
        <authorList>
            <person name="Chooi Y.-H."/>
        </authorList>
    </citation>
    <scope>NUCLEOTIDE SEQUENCE</scope>
</reference>
<dbReference type="AlphaFoldDB" id="A0A0P0D5E5"/>
<protein>
    <submittedName>
        <fullName evidence="1">Putative voltage-dependent anion-selective channel</fullName>
    </submittedName>
</protein>
<accession>A0A0P0D5E5</accession>
<organism evidence="1">
    <name type="scientific">Dolomedes sulfureus</name>
    <dbReference type="NCBI Taxonomy" id="492288"/>
    <lineage>
        <taxon>Eukaryota</taxon>
        <taxon>Metazoa</taxon>
        <taxon>Ecdysozoa</taxon>
        <taxon>Arthropoda</taxon>
        <taxon>Chelicerata</taxon>
        <taxon>Arachnida</taxon>
        <taxon>Araneae</taxon>
        <taxon>Araneomorphae</taxon>
        <taxon>Entelegynae</taxon>
        <taxon>Lycosoidea</taxon>
        <taxon>Pisauridae</taxon>
        <taxon>Dolomedes</taxon>
    </lineage>
</organism>
<proteinExistence type="evidence at transcript level"/>